<protein>
    <submittedName>
        <fullName evidence="1">Uncharacterized protein</fullName>
    </submittedName>
</protein>
<evidence type="ECO:0000313" key="1">
    <source>
        <dbReference type="EMBL" id="GHI41884.1"/>
    </source>
</evidence>
<keyword evidence="2" id="KW-1185">Reference proteome</keyword>
<dbReference type="RefSeq" id="WP_189963376.1">
    <property type="nucleotide sequence ID" value="NZ_BMUA01000008.1"/>
</dbReference>
<gene>
    <name evidence="1" type="ORF">Sviol_62920</name>
</gene>
<name>A0ABQ3QXF0_9ACTN</name>
<sequence>MFEYTDVYGRRLAISPDVDASGAPVLCLSVSTGRAVLTVQVAAGRTEEVVAGIRGTVRQPGAAAAGSAS</sequence>
<comment type="caution">
    <text evidence="1">The sequence shown here is derived from an EMBL/GenBank/DDBJ whole genome shotgun (WGS) entry which is preliminary data.</text>
</comment>
<accession>A0ABQ3QXF0</accession>
<reference evidence="1" key="1">
    <citation type="submission" date="2024-05" db="EMBL/GenBank/DDBJ databases">
        <title>Whole genome shotgun sequence of Streptomyces violascens NBRC 12920.</title>
        <authorList>
            <person name="Komaki H."/>
            <person name="Tamura T."/>
        </authorList>
    </citation>
    <scope>NUCLEOTIDE SEQUENCE</scope>
    <source>
        <strain evidence="1">NBRC 12920</strain>
    </source>
</reference>
<dbReference type="EMBL" id="BNDY01000017">
    <property type="protein sequence ID" value="GHI41884.1"/>
    <property type="molecule type" value="Genomic_DNA"/>
</dbReference>
<organism evidence="1 2">
    <name type="scientific">Streptomyces violascens</name>
    <dbReference type="NCBI Taxonomy" id="67381"/>
    <lineage>
        <taxon>Bacteria</taxon>
        <taxon>Bacillati</taxon>
        <taxon>Actinomycetota</taxon>
        <taxon>Actinomycetes</taxon>
        <taxon>Kitasatosporales</taxon>
        <taxon>Streptomycetaceae</taxon>
        <taxon>Streptomyces</taxon>
    </lineage>
</organism>
<dbReference type="Proteomes" id="UP001050808">
    <property type="component" value="Unassembled WGS sequence"/>
</dbReference>
<proteinExistence type="predicted"/>
<evidence type="ECO:0000313" key="2">
    <source>
        <dbReference type="Proteomes" id="UP001050808"/>
    </source>
</evidence>